<proteinExistence type="predicted"/>
<reference evidence="3" key="1">
    <citation type="submission" date="2010-08" db="EMBL/GenBank/DDBJ databases">
        <authorList>
            <consortium name="Caenorhabditis japonica Sequencing Consortium"/>
            <person name="Wilson R.K."/>
        </authorList>
    </citation>
    <scope>NUCLEOTIDE SEQUENCE [LARGE SCALE GENOMIC DNA]</scope>
    <source>
        <strain evidence="3">DF5081</strain>
    </source>
</reference>
<evidence type="ECO:0000313" key="2">
    <source>
        <dbReference type="EnsemblMetazoa" id="CJA38484.1"/>
    </source>
</evidence>
<keyword evidence="1" id="KW-1133">Transmembrane helix</keyword>
<keyword evidence="3" id="KW-1185">Reference proteome</keyword>
<feature type="transmembrane region" description="Helical" evidence="1">
    <location>
        <begin position="87"/>
        <end position="107"/>
    </location>
</feature>
<keyword evidence="1" id="KW-0472">Membrane</keyword>
<dbReference type="AlphaFoldDB" id="A0A8R1EQU3"/>
<dbReference type="EnsemblMetazoa" id="CJA38484.1">
    <property type="protein sequence ID" value="CJA38484.1"/>
    <property type="gene ID" value="WBGene00214331"/>
</dbReference>
<protein>
    <submittedName>
        <fullName evidence="2">Uncharacterized protein</fullName>
    </submittedName>
</protein>
<name>A0A8R1EQU3_CAEJA</name>
<keyword evidence="1" id="KW-0812">Transmembrane</keyword>
<accession>A0A8R1EQU3</accession>
<evidence type="ECO:0000256" key="1">
    <source>
        <dbReference type="SAM" id="Phobius"/>
    </source>
</evidence>
<dbReference type="Proteomes" id="UP000005237">
    <property type="component" value="Unassembled WGS sequence"/>
</dbReference>
<evidence type="ECO:0000313" key="3">
    <source>
        <dbReference type="Proteomes" id="UP000005237"/>
    </source>
</evidence>
<organism evidence="2 3">
    <name type="scientific">Caenorhabditis japonica</name>
    <dbReference type="NCBI Taxonomy" id="281687"/>
    <lineage>
        <taxon>Eukaryota</taxon>
        <taxon>Metazoa</taxon>
        <taxon>Ecdysozoa</taxon>
        <taxon>Nematoda</taxon>
        <taxon>Chromadorea</taxon>
        <taxon>Rhabditida</taxon>
        <taxon>Rhabditina</taxon>
        <taxon>Rhabditomorpha</taxon>
        <taxon>Rhabditoidea</taxon>
        <taxon>Rhabditidae</taxon>
        <taxon>Peloderinae</taxon>
        <taxon>Caenorhabditis</taxon>
    </lineage>
</organism>
<reference evidence="2" key="2">
    <citation type="submission" date="2022-06" db="UniProtKB">
        <authorList>
            <consortium name="EnsemblMetazoa"/>
        </authorList>
    </citation>
    <scope>IDENTIFICATION</scope>
    <source>
        <strain evidence="2">DF5081</strain>
    </source>
</reference>
<sequence length="120" mass="14138">MAIVETKLNRRPCRRGSRPSFLKASSFLFHVYYFIQIQDATHLLHDEIATIRAPCNWPWFLNCYVRSVPLLDELLAALLFQRFGSSCFVFFSSSSFFFFFSFFTPYFECCKTFRSSLHIG</sequence>